<keyword evidence="2" id="KW-0805">Transcription regulation</keyword>
<dbReference type="PROSITE" id="PS51299">
    <property type="entry name" value="HTH_APSES"/>
    <property type="match status" value="1"/>
</dbReference>
<dbReference type="Pfam" id="PF04383">
    <property type="entry name" value="KilA-N"/>
    <property type="match status" value="1"/>
</dbReference>
<evidence type="ECO:0000313" key="7">
    <source>
        <dbReference type="EMBL" id="KAJ1913125.1"/>
    </source>
</evidence>
<dbReference type="Proteomes" id="UP001150569">
    <property type="component" value="Unassembled WGS sequence"/>
</dbReference>
<dbReference type="OrthoDB" id="5407653at2759"/>
<keyword evidence="3" id="KW-0238">DNA-binding</keyword>
<proteinExistence type="inferred from homology"/>
<dbReference type="InterPro" id="IPR036887">
    <property type="entry name" value="HTH_APSES_sf"/>
</dbReference>
<protein>
    <recommendedName>
        <fullName evidence="6">HTH APSES-type domain-containing protein</fullName>
    </recommendedName>
</protein>
<accession>A0A9W7ZNC2</accession>
<feature type="region of interest" description="Disordered" evidence="5">
    <location>
        <begin position="434"/>
        <end position="471"/>
    </location>
</feature>
<dbReference type="Gene3D" id="3.10.260.10">
    <property type="entry name" value="Transcription regulator HTH, APSES-type DNA-binding domain"/>
    <property type="match status" value="1"/>
</dbReference>
<name>A0A9W7ZNC2_9FUNG</name>
<organism evidence="7 8">
    <name type="scientific">Tieghemiomyces parasiticus</name>
    <dbReference type="NCBI Taxonomy" id="78921"/>
    <lineage>
        <taxon>Eukaryota</taxon>
        <taxon>Fungi</taxon>
        <taxon>Fungi incertae sedis</taxon>
        <taxon>Zoopagomycota</taxon>
        <taxon>Kickxellomycotina</taxon>
        <taxon>Dimargaritomycetes</taxon>
        <taxon>Dimargaritales</taxon>
        <taxon>Dimargaritaceae</taxon>
        <taxon>Tieghemiomyces</taxon>
    </lineage>
</organism>
<comment type="caution">
    <text evidence="7">The sequence shown here is derived from an EMBL/GenBank/DDBJ whole genome shotgun (WGS) entry which is preliminary data.</text>
</comment>
<keyword evidence="4" id="KW-0804">Transcription</keyword>
<dbReference type="InterPro" id="IPR029790">
    <property type="entry name" value="EFG1/Phd1/StuA"/>
</dbReference>
<evidence type="ECO:0000256" key="1">
    <source>
        <dbReference type="ARBA" id="ARBA00007247"/>
    </source>
</evidence>
<dbReference type="AlphaFoldDB" id="A0A9W7ZNC2"/>
<evidence type="ECO:0000256" key="4">
    <source>
        <dbReference type="ARBA" id="ARBA00023163"/>
    </source>
</evidence>
<gene>
    <name evidence="7" type="ORF">IWQ60_009347</name>
</gene>
<evidence type="ECO:0000313" key="8">
    <source>
        <dbReference type="Proteomes" id="UP001150569"/>
    </source>
</evidence>
<evidence type="ECO:0000256" key="5">
    <source>
        <dbReference type="SAM" id="MobiDB-lite"/>
    </source>
</evidence>
<feature type="domain" description="HTH APSES-type" evidence="6">
    <location>
        <begin position="65"/>
        <end position="173"/>
    </location>
</feature>
<dbReference type="PANTHER" id="PTHR47792:SF1">
    <property type="entry name" value="PROTEIN SOK2-RELATED"/>
    <property type="match status" value="1"/>
</dbReference>
<evidence type="ECO:0000256" key="3">
    <source>
        <dbReference type="ARBA" id="ARBA00023125"/>
    </source>
</evidence>
<comment type="similarity">
    <text evidence="1">Belongs to the EFG1/PHD1/stuA family.</text>
</comment>
<dbReference type="EMBL" id="JANBPT010000773">
    <property type="protein sequence ID" value="KAJ1913125.1"/>
    <property type="molecule type" value="Genomic_DNA"/>
</dbReference>
<dbReference type="GO" id="GO:0005634">
    <property type="term" value="C:nucleus"/>
    <property type="evidence" value="ECO:0007669"/>
    <property type="project" value="TreeGrafter"/>
</dbReference>
<dbReference type="GO" id="GO:0045944">
    <property type="term" value="P:positive regulation of transcription by RNA polymerase II"/>
    <property type="evidence" value="ECO:0007669"/>
    <property type="project" value="TreeGrafter"/>
</dbReference>
<sequence>MNGAYQGGGHWPVVAPTNANFLNNSSVAAAAVGHFPAHWQMFAGGAAGMHPAGEHYGHPAYPRGKLSTTLWEDENTMCFQVDVQTFSVARRQDDNYVNGTKLLNVTGMSRGKRDGILKGVPHRRVIKVGAMHLKGVWIPFPRAKALAMQYNIIDVLYPLFVDNPAVYLNSVSDSSANVTSAVTATTGTAAVSSPTGHHVAGSTLTTPIALSPASAASTSTPGSTAGSPVLAPDMYLTPNAMSYRQSHGLTSVASTGPTRSAVVSPYSRHAAPSRYMPYGYVNMSPSHGRVPTAYTAVTGSPPSLPPPSSAHHHHHLHHYAPQTTLSLPSTGPSTPTITANPTTETGADGSPSHTHFPRSMVGDVKAFGSGVEGGYGGLTHSSYSPYAMGDHTHAYQTAVVNHHSQLSQLASAAEGITHSTDILTGVEACQNTFEHASLPPPSSNEYNTLSHSDDGNSVGYSQAKADDDVEN</sequence>
<feature type="region of interest" description="Disordered" evidence="5">
    <location>
        <begin position="297"/>
        <end position="360"/>
    </location>
</feature>
<dbReference type="InterPro" id="IPR003163">
    <property type="entry name" value="Tscrpt_reg_HTH_APSES-type"/>
</dbReference>
<dbReference type="PANTHER" id="PTHR47792">
    <property type="entry name" value="PROTEIN SOK2-RELATED"/>
    <property type="match status" value="1"/>
</dbReference>
<evidence type="ECO:0000259" key="6">
    <source>
        <dbReference type="PROSITE" id="PS51299"/>
    </source>
</evidence>
<feature type="compositionally biased region" description="Low complexity" evidence="5">
    <location>
        <begin position="319"/>
        <end position="345"/>
    </location>
</feature>
<reference evidence="7" key="1">
    <citation type="submission" date="2022-07" db="EMBL/GenBank/DDBJ databases">
        <title>Phylogenomic reconstructions and comparative analyses of Kickxellomycotina fungi.</title>
        <authorList>
            <person name="Reynolds N.K."/>
            <person name="Stajich J.E."/>
            <person name="Barry K."/>
            <person name="Grigoriev I.V."/>
            <person name="Crous P."/>
            <person name="Smith M.E."/>
        </authorList>
    </citation>
    <scope>NUCLEOTIDE SEQUENCE</scope>
    <source>
        <strain evidence="7">RSA 861</strain>
    </source>
</reference>
<dbReference type="SUPFAM" id="SSF54616">
    <property type="entry name" value="DNA-binding domain of Mlu1-box binding protein MBP1"/>
    <property type="match status" value="1"/>
</dbReference>
<keyword evidence="8" id="KW-1185">Reference proteome</keyword>
<dbReference type="InterPro" id="IPR018004">
    <property type="entry name" value="KilA/APSES_HTH"/>
</dbReference>
<dbReference type="GO" id="GO:0003700">
    <property type="term" value="F:DNA-binding transcription factor activity"/>
    <property type="evidence" value="ECO:0007669"/>
    <property type="project" value="TreeGrafter"/>
</dbReference>
<evidence type="ECO:0000256" key="2">
    <source>
        <dbReference type="ARBA" id="ARBA00023015"/>
    </source>
</evidence>
<dbReference type="SMART" id="SM01252">
    <property type="entry name" value="KilA-N"/>
    <property type="match status" value="1"/>
</dbReference>
<dbReference type="GO" id="GO:0043565">
    <property type="term" value="F:sequence-specific DNA binding"/>
    <property type="evidence" value="ECO:0007669"/>
    <property type="project" value="TreeGrafter"/>
</dbReference>